<name>A0A3B9H142_9PROT</name>
<sequence>MPGRESGSLPGPGGGIPRPTNRSQTGVRVMSREVRNVLARLRWPEEYIRTLRDIFAPAEIHLADKDDTERVRELLGFCDVAVIDGVLDDSFLAAPNLKWAHCDQSGIDAYAPRRLADSDLIVTSSKGRSGPVLAEHAVFFMLAFCYDVKRLLRAQSRRVWADHNQDGLRGLYGRKVCIVGYGATGSHLARQCRAFGMEITAYRRRNIPADVEGVTMFSLEAGDRLEEAVRGADFTVMCAALNDDSYHMLGTDEISAMKPGGVLVNMARAQLVDDVAMQAALRSGQLGGAGLDVTDPVEPLPPWHRLWGQPNLLLTPHVTPQMPDRTARTLDILRENAGRYRRGEPLKFAFGVEDVFSRGQRPEYFRGYHRIMATWKWIGERLA</sequence>
<gene>
    <name evidence="5" type="ORF">DCG58_12495</name>
</gene>
<comment type="caution">
    <text evidence="5">The sequence shown here is derived from an EMBL/GenBank/DDBJ whole genome shotgun (WGS) entry which is preliminary data.</text>
</comment>
<dbReference type="CDD" id="cd05300">
    <property type="entry name" value="2-Hacid_dh_1"/>
    <property type="match status" value="1"/>
</dbReference>
<keyword evidence="1" id="KW-0560">Oxidoreductase</keyword>
<dbReference type="InterPro" id="IPR036291">
    <property type="entry name" value="NAD(P)-bd_dom_sf"/>
</dbReference>
<dbReference type="Proteomes" id="UP000259610">
    <property type="component" value="Unassembled WGS sequence"/>
</dbReference>
<dbReference type="EMBL" id="DMAN01000280">
    <property type="protein sequence ID" value="HAE27974.1"/>
    <property type="molecule type" value="Genomic_DNA"/>
</dbReference>
<organism evidence="5 6">
    <name type="scientific">Hyphomonas adhaerens</name>
    <dbReference type="NCBI Taxonomy" id="81029"/>
    <lineage>
        <taxon>Bacteria</taxon>
        <taxon>Pseudomonadati</taxon>
        <taxon>Pseudomonadota</taxon>
        <taxon>Alphaproteobacteria</taxon>
        <taxon>Hyphomonadales</taxon>
        <taxon>Hyphomonadaceae</taxon>
        <taxon>Hyphomonas</taxon>
    </lineage>
</organism>
<evidence type="ECO:0000256" key="2">
    <source>
        <dbReference type="ARBA" id="ARBA00023027"/>
    </source>
</evidence>
<dbReference type="GO" id="GO:0051287">
    <property type="term" value="F:NAD binding"/>
    <property type="evidence" value="ECO:0007669"/>
    <property type="project" value="InterPro"/>
</dbReference>
<reference evidence="5 6" key="1">
    <citation type="journal article" date="2018" name="Nat. Biotechnol.">
        <title>A standardized bacterial taxonomy based on genome phylogeny substantially revises the tree of life.</title>
        <authorList>
            <person name="Parks D.H."/>
            <person name="Chuvochina M."/>
            <person name="Waite D.W."/>
            <person name="Rinke C."/>
            <person name="Skarshewski A."/>
            <person name="Chaumeil P.A."/>
            <person name="Hugenholtz P."/>
        </authorList>
    </citation>
    <scope>NUCLEOTIDE SEQUENCE [LARGE SCALE GENOMIC DNA]</scope>
    <source>
        <strain evidence="5">UBA8733</strain>
    </source>
</reference>
<evidence type="ECO:0000256" key="1">
    <source>
        <dbReference type="ARBA" id="ARBA00023002"/>
    </source>
</evidence>
<feature type="domain" description="D-isomer specific 2-hydroxyacid dehydrogenase NAD-binding" evidence="4">
    <location>
        <begin position="139"/>
        <end position="318"/>
    </location>
</feature>
<feature type="region of interest" description="Disordered" evidence="3">
    <location>
        <begin position="1"/>
        <end position="25"/>
    </location>
</feature>
<proteinExistence type="predicted"/>
<dbReference type="InterPro" id="IPR006140">
    <property type="entry name" value="D-isomer_DH_NAD-bd"/>
</dbReference>
<dbReference type="GO" id="GO:0016491">
    <property type="term" value="F:oxidoreductase activity"/>
    <property type="evidence" value="ECO:0007669"/>
    <property type="project" value="UniProtKB-KW"/>
</dbReference>
<evidence type="ECO:0000313" key="5">
    <source>
        <dbReference type="EMBL" id="HAE27974.1"/>
    </source>
</evidence>
<accession>A0A3B9H142</accession>
<dbReference type="AlphaFoldDB" id="A0A3B9H142"/>
<protein>
    <submittedName>
        <fullName evidence="5">D-2-hydroxyacid dehydrogenase</fullName>
    </submittedName>
</protein>
<dbReference type="Gene3D" id="3.40.50.720">
    <property type="entry name" value="NAD(P)-binding Rossmann-like Domain"/>
    <property type="match status" value="2"/>
</dbReference>
<dbReference type="SUPFAM" id="SSF52283">
    <property type="entry name" value="Formate/glycerate dehydrogenase catalytic domain-like"/>
    <property type="match status" value="1"/>
</dbReference>
<dbReference type="SUPFAM" id="SSF51735">
    <property type="entry name" value="NAD(P)-binding Rossmann-fold domains"/>
    <property type="match status" value="1"/>
</dbReference>
<dbReference type="PANTHER" id="PTHR43333:SF1">
    <property type="entry name" value="D-ISOMER SPECIFIC 2-HYDROXYACID DEHYDROGENASE NAD-BINDING DOMAIN-CONTAINING PROTEIN"/>
    <property type="match status" value="1"/>
</dbReference>
<dbReference type="PANTHER" id="PTHR43333">
    <property type="entry name" value="2-HACID_DH_C DOMAIN-CONTAINING PROTEIN"/>
    <property type="match status" value="1"/>
</dbReference>
<evidence type="ECO:0000313" key="6">
    <source>
        <dbReference type="Proteomes" id="UP000259610"/>
    </source>
</evidence>
<evidence type="ECO:0000256" key="3">
    <source>
        <dbReference type="SAM" id="MobiDB-lite"/>
    </source>
</evidence>
<evidence type="ECO:0000259" key="4">
    <source>
        <dbReference type="Pfam" id="PF02826"/>
    </source>
</evidence>
<keyword evidence="2" id="KW-0520">NAD</keyword>
<dbReference type="Pfam" id="PF02826">
    <property type="entry name" value="2-Hacid_dh_C"/>
    <property type="match status" value="1"/>
</dbReference>